<protein>
    <recommendedName>
        <fullName evidence="6">Lipoprotein</fullName>
    </recommendedName>
</protein>
<dbReference type="OrthoDB" id="402581at2"/>
<dbReference type="PATRIC" id="fig|1188233.3.peg.148"/>
<evidence type="ECO:0000313" key="4">
    <source>
        <dbReference type="EMBL" id="ENY69109.1"/>
    </source>
</evidence>
<feature type="region of interest" description="Disordered" evidence="2">
    <location>
        <begin position="786"/>
        <end position="809"/>
    </location>
</feature>
<sequence length="867" mass="101251">MKKSLALLLSATAVATVTTPFLAISCKDKTPKEKKDFKAEIAKLEKQIKDDKNLNQEAKKKLEKILTDAKKDLEKLKSADEFSKALKDLKKKIEEVKNKPATTRELTKEEEIAKLERTSAKITGDLFDILTHQIDKESIKKAEEADLKKQDEWAKAYLAKIERANHRNAAKLILDKEIPREKEEAKNIEKILDDQYRAEMHKEASADEVEGMFDDSMADKIKEAEEKYAAELVERELQKELQWEKAIEAAARMISDLFDSPYNKAIEKAKRDKEITSKIYTDSASGLDIDIHLSEEDLERYVNKVLRDNWDLNKGTLDAIKSAKTTDELFSVEHEKWLEKTKKEILGRIYINSKSGLDIHLSEEDLERYVNKVLRDNWYLNKVKLDEIKAANTIKDLFDSPYKKATEKAKRDKEFLAKIYSDSKSGLDINIYLTDKEVKEILEKNKKDNEIAWAEAIAAIHTKKLFDTPYLNDLINLLKRKHAFLTTSLASLEKNNDQAIELLNKNSFGVLDRTQKEIENEKNALKKQIEDNNKRINEIEAELEKSNLKEELKEIKGEIADFKELLEYSKEESSRLEKEIKDFDAILKNALEIRAKKEAEEKKLMELKNSLDSYKNNIEKTIKEINDKFAANIKDLNEHIEEEIESKLNAEKEIKELLSKLEEYDRNWIYSDSNSEQSIQEYLERISEFNDFKIVTEYAIKNLKSRKETLEARRNKEIAEIKTPLIKKEVEFKAFEKEFKILEEKDNQANIEVSKKDAQNQKDKKEKALAEQDIKKLEKTISELTNKEKEKTTKQKQLEEEKRKLDTKNQRAEVQLSSAFKERESVFAKLEENYTKDLKKLEEESYKKEKDLIDKIKEVEKELKKYS</sequence>
<organism evidence="4 5">
    <name type="scientific">Metamycoplasma auris 15026</name>
    <dbReference type="NCBI Taxonomy" id="1188233"/>
    <lineage>
        <taxon>Bacteria</taxon>
        <taxon>Bacillati</taxon>
        <taxon>Mycoplasmatota</taxon>
        <taxon>Mycoplasmoidales</taxon>
        <taxon>Metamycoplasmataceae</taxon>
        <taxon>Metamycoplasma</taxon>
    </lineage>
</organism>
<feature type="signal peptide" evidence="3">
    <location>
        <begin position="1"/>
        <end position="23"/>
    </location>
</feature>
<evidence type="ECO:0000256" key="1">
    <source>
        <dbReference type="SAM" id="Coils"/>
    </source>
</evidence>
<keyword evidence="1" id="KW-0175">Coiled coil</keyword>
<dbReference type="RefSeq" id="WP_004423628.1">
    <property type="nucleotide sequence ID" value="NZ_AORI01000005.1"/>
</dbReference>
<name>N9TSH7_9BACT</name>
<dbReference type="EMBL" id="AORI01000005">
    <property type="protein sequence ID" value="ENY69109.1"/>
    <property type="molecule type" value="Genomic_DNA"/>
</dbReference>
<proteinExistence type="predicted"/>
<keyword evidence="3" id="KW-0732">Signal</keyword>
<evidence type="ECO:0000313" key="5">
    <source>
        <dbReference type="Proteomes" id="UP000013131"/>
    </source>
</evidence>
<dbReference type="eggNOG" id="ENOG5031Z65">
    <property type="taxonomic scope" value="Bacteria"/>
</dbReference>
<keyword evidence="5" id="KW-1185">Reference proteome</keyword>
<reference evidence="4 5" key="1">
    <citation type="journal article" date="2013" name="Genome Announc.">
        <title>Draft Genome Sequences of Mycoplasma auris and Mycoplasma yeatsii, Two Species of the Ear Canal of Caprinae.</title>
        <authorList>
            <person name="Dordet-Frisoni E."/>
            <person name="Baranowski E."/>
            <person name="Barre A."/>
            <person name="Blanchard A."/>
            <person name="Breton M."/>
            <person name="Couture C."/>
            <person name="Dupuy V."/>
            <person name="Gaurivaud P."/>
            <person name="Jacob D."/>
            <person name="Lemaitre C."/>
            <person name="Manso-Silvan L."/>
            <person name="Nikolski M."/>
            <person name="Nouvel L.X."/>
            <person name="Poumarat F."/>
            <person name="Sirand-Pugnet P."/>
            <person name="Thebault P."/>
            <person name="Theil S."/>
            <person name="Thiaucourt F."/>
            <person name="Citti C."/>
            <person name="Tardy F."/>
        </authorList>
    </citation>
    <scope>NUCLEOTIDE SEQUENCE [LARGE SCALE GENOMIC DNA]</scope>
    <source>
        <strain evidence="4 5">15026</strain>
    </source>
</reference>
<evidence type="ECO:0000256" key="3">
    <source>
        <dbReference type="SAM" id="SignalP"/>
    </source>
</evidence>
<dbReference type="NCBIfam" id="NF045950">
    <property type="entry name" value="MAG6090_repeat"/>
    <property type="match status" value="3"/>
</dbReference>
<dbReference type="STRING" id="1188233.MAU_1450"/>
<dbReference type="Proteomes" id="UP000013131">
    <property type="component" value="Unassembled WGS sequence"/>
</dbReference>
<dbReference type="PROSITE" id="PS51257">
    <property type="entry name" value="PROKAR_LIPOPROTEIN"/>
    <property type="match status" value="1"/>
</dbReference>
<evidence type="ECO:0000256" key="2">
    <source>
        <dbReference type="SAM" id="MobiDB-lite"/>
    </source>
</evidence>
<comment type="caution">
    <text evidence="4">The sequence shown here is derived from an EMBL/GenBank/DDBJ whole genome shotgun (WGS) entry which is preliminary data.</text>
</comment>
<feature type="coiled-coil region" evidence="1">
    <location>
        <begin position="475"/>
        <end position="667"/>
    </location>
</feature>
<dbReference type="AlphaFoldDB" id="N9TSH7"/>
<feature type="coiled-coil region" evidence="1">
    <location>
        <begin position="27"/>
        <end position="99"/>
    </location>
</feature>
<feature type="chain" id="PRO_5005692048" description="Lipoprotein" evidence="3">
    <location>
        <begin position="24"/>
        <end position="867"/>
    </location>
</feature>
<evidence type="ECO:0008006" key="6">
    <source>
        <dbReference type="Google" id="ProtNLM"/>
    </source>
</evidence>
<accession>N9TSH7</accession>
<gene>
    <name evidence="4" type="ORF">MAU_1450</name>
</gene>